<reference evidence="4 5" key="1">
    <citation type="submission" date="2017-11" db="EMBL/GenBank/DDBJ databases">
        <title>De novo assembly and phasing of dikaryotic genomes from two isolates of Puccinia coronata f. sp. avenae, the causal agent of oat crown rust.</title>
        <authorList>
            <person name="Miller M.E."/>
            <person name="Zhang Y."/>
            <person name="Omidvar V."/>
            <person name="Sperschneider J."/>
            <person name="Schwessinger B."/>
            <person name="Raley C."/>
            <person name="Palmer J.M."/>
            <person name="Garnica D."/>
            <person name="Upadhyaya N."/>
            <person name="Rathjen J."/>
            <person name="Taylor J.M."/>
            <person name="Park R.F."/>
            <person name="Dodds P.N."/>
            <person name="Hirsch C.D."/>
            <person name="Kianian S.F."/>
            <person name="Figueroa M."/>
        </authorList>
    </citation>
    <scope>NUCLEOTIDE SEQUENCE [LARGE SCALE GENOMIC DNA]</scope>
    <source>
        <strain evidence="4">12NC29</strain>
    </source>
</reference>
<dbReference type="PANTHER" id="PTHR48159">
    <property type="entry name" value="MULE DOMAIN-CONTAINING PROTEIN"/>
    <property type="match status" value="1"/>
</dbReference>
<feature type="region of interest" description="Disordered" evidence="2">
    <location>
        <begin position="336"/>
        <end position="426"/>
    </location>
</feature>
<dbReference type="GO" id="GO:0008270">
    <property type="term" value="F:zinc ion binding"/>
    <property type="evidence" value="ECO:0007669"/>
    <property type="project" value="UniProtKB-KW"/>
</dbReference>
<dbReference type="PANTHER" id="PTHR48159:SF1">
    <property type="entry name" value="MEMBRANE-ASSOCIATED GIANT PROTEIN ANTIGEN, PUTATIVE-RELATED"/>
    <property type="match status" value="1"/>
</dbReference>
<name>A0A2N5SU11_9BASI</name>
<keyword evidence="1" id="KW-0479">Metal-binding</keyword>
<keyword evidence="1" id="KW-0863">Zinc-finger</keyword>
<dbReference type="OrthoDB" id="10368416at2759"/>
<dbReference type="PROSITE" id="PS50966">
    <property type="entry name" value="ZF_SWIM"/>
    <property type="match status" value="1"/>
</dbReference>
<keyword evidence="1" id="KW-0862">Zinc</keyword>
<protein>
    <recommendedName>
        <fullName evidence="3">SWIM-type domain-containing protein</fullName>
    </recommendedName>
</protein>
<sequence length="583" mass="65011">MSDCALAIANAVADVFGLSNTPLHHYWCLFHVLKAFKGKAKTYLQDRWTEAFNQFRDIMYSCEDPTLAFASFNLRWAEVSPGFCEYVQLQWAGRIHNWAILYRTINHQGIRTNNYTKSWHRLLKNSYLPASERLRIDKVVQILTNKVESHYRCSQNQVESGFAGQTSNKFQMRQKLVADAFTTDNMDMLGIVCTAITGGYTISSFANPTVRQHTINTCISASTGKAQLANCSCQHFMRFGSACKHLYYISLLHAILVVKHAVQPLPATNSSNALLPAALSPIGVRGVHIDLTKDDTNGSSVSTQEDDLDIEVVKLTLPTGRFIDAYRPPQRIKRALEEPTLPKHPAPKKPRSANTQANHHCKRPSPTNTPTQQTPLQHPMSSIGPSQQAPLASGSCVHPPTSHATTGSPSTPESGPPSNPRSKNSPQELFRLKHNSLASAMGALRQITAALRLVKGRKEMATKATLKQLTNFFCESHSLVRMMKGSPLGLESSPLPELAWASTVDGPEERTDQSQNLALVNEGWDYCKLTWDLLNNPWAKHKAQFCANLSLVFLDLFRERCYNVWNTVEEACPSLGKKKQSRW</sequence>
<dbReference type="InterPro" id="IPR007527">
    <property type="entry name" value="Znf_SWIM"/>
</dbReference>
<evidence type="ECO:0000313" key="5">
    <source>
        <dbReference type="Proteomes" id="UP000235388"/>
    </source>
</evidence>
<feature type="domain" description="SWIM-type" evidence="3">
    <location>
        <begin position="217"/>
        <end position="254"/>
    </location>
</feature>
<keyword evidence="5" id="KW-1185">Reference proteome</keyword>
<dbReference type="STRING" id="200324.A0A2N5SU11"/>
<dbReference type="AlphaFoldDB" id="A0A2N5SU11"/>
<evidence type="ECO:0000313" key="4">
    <source>
        <dbReference type="EMBL" id="PLW16748.1"/>
    </source>
</evidence>
<dbReference type="EMBL" id="PGCJ01000863">
    <property type="protein sequence ID" value="PLW16748.1"/>
    <property type="molecule type" value="Genomic_DNA"/>
</dbReference>
<proteinExistence type="predicted"/>
<organism evidence="4 5">
    <name type="scientific">Puccinia coronata f. sp. avenae</name>
    <dbReference type="NCBI Taxonomy" id="200324"/>
    <lineage>
        <taxon>Eukaryota</taxon>
        <taxon>Fungi</taxon>
        <taxon>Dikarya</taxon>
        <taxon>Basidiomycota</taxon>
        <taxon>Pucciniomycotina</taxon>
        <taxon>Pucciniomycetes</taxon>
        <taxon>Pucciniales</taxon>
        <taxon>Pucciniaceae</taxon>
        <taxon>Puccinia</taxon>
    </lineage>
</organism>
<gene>
    <name evidence="4" type="ORF">PCANC_12303</name>
</gene>
<evidence type="ECO:0000259" key="3">
    <source>
        <dbReference type="PROSITE" id="PS50966"/>
    </source>
</evidence>
<dbReference type="Proteomes" id="UP000235388">
    <property type="component" value="Unassembled WGS sequence"/>
</dbReference>
<evidence type="ECO:0000256" key="1">
    <source>
        <dbReference type="PROSITE-ProRule" id="PRU00325"/>
    </source>
</evidence>
<accession>A0A2N5SU11</accession>
<feature type="compositionally biased region" description="Low complexity" evidence="2">
    <location>
        <begin position="364"/>
        <end position="379"/>
    </location>
</feature>
<evidence type="ECO:0000256" key="2">
    <source>
        <dbReference type="SAM" id="MobiDB-lite"/>
    </source>
</evidence>
<comment type="caution">
    <text evidence="4">The sequence shown here is derived from an EMBL/GenBank/DDBJ whole genome shotgun (WGS) entry which is preliminary data.</text>
</comment>